<name>A0A9N8HH35_9STRA</name>
<accession>A0A9N8HH35</accession>
<comment type="caution">
    <text evidence="2">The sequence shown here is derived from an EMBL/GenBank/DDBJ whole genome shotgun (WGS) entry which is preliminary data.</text>
</comment>
<dbReference type="Gene3D" id="3.30.56.110">
    <property type="entry name" value="Protein of unknown function DUF2237"/>
    <property type="match status" value="1"/>
</dbReference>
<gene>
    <name evidence="2" type="ORF">SEMRO_428_G140950.1</name>
</gene>
<sequence>MYLLLLILLPSFLLSTVMAVKEKNTNVFGMELESCSTAGMAMTGITGTGHCVHFDYLRNGEISKTICIDVPSFSKAYWEDHNHHLRNGGNFFAATGQVASLHQDMPCTQDPTQNCPVQHWCINEDAFAQYVDYVGGCQKVGRILCQSTNKQAIELYQQEVYDGTSNEHEKNQQALECLRLKCWLPDKP</sequence>
<dbReference type="Proteomes" id="UP001153069">
    <property type="component" value="Unassembled WGS sequence"/>
</dbReference>
<dbReference type="EMBL" id="CAICTM010000427">
    <property type="protein sequence ID" value="CAB9510268.1"/>
    <property type="molecule type" value="Genomic_DNA"/>
</dbReference>
<dbReference type="AlphaFoldDB" id="A0A9N8HH35"/>
<protein>
    <submittedName>
        <fullName evidence="2">Uncharacterized protein</fullName>
    </submittedName>
</protein>
<keyword evidence="1" id="KW-0732">Signal</keyword>
<organism evidence="2 3">
    <name type="scientific">Seminavis robusta</name>
    <dbReference type="NCBI Taxonomy" id="568900"/>
    <lineage>
        <taxon>Eukaryota</taxon>
        <taxon>Sar</taxon>
        <taxon>Stramenopiles</taxon>
        <taxon>Ochrophyta</taxon>
        <taxon>Bacillariophyta</taxon>
        <taxon>Bacillariophyceae</taxon>
        <taxon>Bacillariophycidae</taxon>
        <taxon>Naviculales</taxon>
        <taxon>Naviculaceae</taxon>
        <taxon>Seminavis</taxon>
    </lineage>
</organism>
<feature type="signal peptide" evidence="1">
    <location>
        <begin position="1"/>
        <end position="19"/>
    </location>
</feature>
<feature type="chain" id="PRO_5040303883" evidence="1">
    <location>
        <begin position="20"/>
        <end position="188"/>
    </location>
</feature>
<evidence type="ECO:0000313" key="2">
    <source>
        <dbReference type="EMBL" id="CAB9510268.1"/>
    </source>
</evidence>
<keyword evidence="3" id="KW-1185">Reference proteome</keyword>
<dbReference type="OrthoDB" id="10260965at2759"/>
<proteinExistence type="predicted"/>
<evidence type="ECO:0000256" key="1">
    <source>
        <dbReference type="SAM" id="SignalP"/>
    </source>
</evidence>
<evidence type="ECO:0000313" key="3">
    <source>
        <dbReference type="Proteomes" id="UP001153069"/>
    </source>
</evidence>
<reference evidence="2" key="1">
    <citation type="submission" date="2020-06" db="EMBL/GenBank/DDBJ databases">
        <authorList>
            <consortium name="Plant Systems Biology data submission"/>
        </authorList>
    </citation>
    <scope>NUCLEOTIDE SEQUENCE</scope>
    <source>
        <strain evidence="2">D6</strain>
    </source>
</reference>